<dbReference type="SUPFAM" id="SSF56801">
    <property type="entry name" value="Acetyl-CoA synthetase-like"/>
    <property type="match status" value="1"/>
</dbReference>
<dbReference type="PANTHER" id="PTHR43201:SF8">
    <property type="entry name" value="ACYL-COA SYNTHETASE FAMILY MEMBER 3"/>
    <property type="match status" value="1"/>
</dbReference>
<comment type="similarity">
    <text evidence="1">Belongs to the ATP-dependent AMP-binding enzyme family.</text>
</comment>
<dbReference type="InterPro" id="IPR042099">
    <property type="entry name" value="ANL_N_sf"/>
</dbReference>
<keyword evidence="4" id="KW-1185">Reference proteome</keyword>
<evidence type="ECO:0000313" key="4">
    <source>
        <dbReference type="Proteomes" id="UP000414233"/>
    </source>
</evidence>
<proteinExistence type="inferred from homology"/>
<organism evidence="3 4">
    <name type="scientific">Pandoraea terrae</name>
    <dbReference type="NCBI Taxonomy" id="1537710"/>
    <lineage>
        <taxon>Bacteria</taxon>
        <taxon>Pseudomonadati</taxon>
        <taxon>Pseudomonadota</taxon>
        <taxon>Betaproteobacteria</taxon>
        <taxon>Burkholderiales</taxon>
        <taxon>Burkholderiaceae</taxon>
        <taxon>Pandoraea</taxon>
    </lineage>
</organism>
<dbReference type="Gene3D" id="3.30.300.30">
    <property type="match status" value="1"/>
</dbReference>
<dbReference type="Proteomes" id="UP000414233">
    <property type="component" value="Unassembled WGS sequence"/>
</dbReference>
<evidence type="ECO:0000256" key="1">
    <source>
        <dbReference type="ARBA" id="ARBA00006432"/>
    </source>
</evidence>
<dbReference type="RefSeq" id="WP_150695536.1">
    <property type="nucleotide sequence ID" value="NZ_CABPRZ010000002.1"/>
</dbReference>
<reference evidence="3 4" key="1">
    <citation type="submission" date="2019-08" db="EMBL/GenBank/DDBJ databases">
        <authorList>
            <person name="Peeters C."/>
        </authorList>
    </citation>
    <scope>NUCLEOTIDE SEQUENCE [LARGE SCALE GENOMIC DNA]</scope>
    <source>
        <strain evidence="3 4">LMG 30175</strain>
    </source>
</reference>
<dbReference type="InterPro" id="IPR045851">
    <property type="entry name" value="AMP-bd_C_sf"/>
</dbReference>
<feature type="domain" description="AMP-dependent synthetase/ligase" evidence="2">
    <location>
        <begin position="15"/>
        <end position="290"/>
    </location>
</feature>
<protein>
    <submittedName>
        <fullName evidence="3">Long-chain fatty acid--CoA ligase</fullName>
    </submittedName>
</protein>
<evidence type="ECO:0000313" key="3">
    <source>
        <dbReference type="EMBL" id="VVD71193.1"/>
    </source>
</evidence>
<name>A0A5E4S7Y8_9BURK</name>
<dbReference type="OrthoDB" id="9787658at2"/>
<dbReference type="InterPro" id="IPR000873">
    <property type="entry name" value="AMP-dep_synth/lig_dom"/>
</dbReference>
<gene>
    <name evidence="3" type="ORF">PTE30175_00576</name>
</gene>
<dbReference type="PANTHER" id="PTHR43201">
    <property type="entry name" value="ACYL-COA SYNTHETASE"/>
    <property type="match status" value="1"/>
</dbReference>
<dbReference type="GO" id="GO:0031956">
    <property type="term" value="F:medium-chain fatty acid-CoA ligase activity"/>
    <property type="evidence" value="ECO:0007669"/>
    <property type="project" value="TreeGrafter"/>
</dbReference>
<dbReference type="GO" id="GO:0006631">
    <property type="term" value="P:fatty acid metabolic process"/>
    <property type="evidence" value="ECO:0007669"/>
    <property type="project" value="TreeGrafter"/>
</dbReference>
<accession>A0A5E4S7Y8</accession>
<sequence>MHTPDSHALIVHRGPGVPFARFQGTTRSAGTFLADVERVAARLPAAGEVFNACQNRYWFAVVFAACALRARMCVLPAASTAENIAHLRHDYPHLHFVSERDGDSFGLPAVRLGIEDLAPEGAACWPPSQLPSAQKVVRLFTSGSTGRQQGHDKHWGELAQATLAGLAGLGLDETPGFAALGTVPPQHMYGLESTVLRPMLGGGVLTDACPFYPADVAAALASLPAPRVLVSTPFHLRTLLDSDVALPELALVTSATAPLSPALAARLEAYCKAPLLEIYGSTETGQLATRRSASAEQWTCLAGISLQAGGTERAMAAGGHLRHAQLLGDRVALIDARHFRLLGRTADLVNVAGKRSSLDYLTQQLLAIPGVEDGVFFLPEENDVDAVVRVAALVVAPGLTRAKLLAQLRCRIDPVFLPRPLKFVTALPRNVISKLPLDRLRAALVEEAVND</sequence>
<keyword evidence="3" id="KW-0436">Ligase</keyword>
<dbReference type="Pfam" id="PF00501">
    <property type="entry name" value="AMP-binding"/>
    <property type="match status" value="1"/>
</dbReference>
<dbReference type="EMBL" id="CABPRZ010000002">
    <property type="protein sequence ID" value="VVD71193.1"/>
    <property type="molecule type" value="Genomic_DNA"/>
</dbReference>
<evidence type="ECO:0000259" key="2">
    <source>
        <dbReference type="Pfam" id="PF00501"/>
    </source>
</evidence>
<dbReference type="Gene3D" id="3.40.50.12780">
    <property type="entry name" value="N-terminal domain of ligase-like"/>
    <property type="match status" value="1"/>
</dbReference>
<dbReference type="AlphaFoldDB" id="A0A5E4S7Y8"/>